<reference evidence="2" key="1">
    <citation type="journal article" date="2015" name="Nature">
        <title>Complex archaea that bridge the gap between prokaryotes and eukaryotes.</title>
        <authorList>
            <person name="Spang A."/>
            <person name="Saw J.H."/>
            <person name="Jorgensen S.L."/>
            <person name="Zaremba-Niedzwiedzka K."/>
            <person name="Martijn J."/>
            <person name="Lind A.E."/>
            <person name="van Eijk R."/>
            <person name="Schleper C."/>
            <person name="Guy L."/>
            <person name="Ettema T.J."/>
        </authorList>
    </citation>
    <scope>NUCLEOTIDE SEQUENCE</scope>
</reference>
<comment type="caution">
    <text evidence="2">The sequence shown here is derived from an EMBL/GenBank/DDBJ whole genome shotgun (WGS) entry which is preliminary data.</text>
</comment>
<evidence type="ECO:0000256" key="1">
    <source>
        <dbReference type="SAM" id="MobiDB-lite"/>
    </source>
</evidence>
<feature type="region of interest" description="Disordered" evidence="1">
    <location>
        <begin position="20"/>
        <end position="62"/>
    </location>
</feature>
<organism evidence="2">
    <name type="scientific">marine sediment metagenome</name>
    <dbReference type="NCBI Taxonomy" id="412755"/>
    <lineage>
        <taxon>unclassified sequences</taxon>
        <taxon>metagenomes</taxon>
        <taxon>ecological metagenomes</taxon>
    </lineage>
</organism>
<dbReference type="AlphaFoldDB" id="A0A0F9J792"/>
<sequence>MPLTGQAKIDYQREYMRRYRSNQRSNVTHESVRPSVTSDVRPAEPEPQSHSPMMVGYVPPID</sequence>
<dbReference type="EMBL" id="LAZR01018781">
    <property type="protein sequence ID" value="KKL95042.1"/>
    <property type="molecule type" value="Genomic_DNA"/>
</dbReference>
<accession>A0A0F9J792</accession>
<gene>
    <name evidence="2" type="ORF">LCGC14_1858650</name>
</gene>
<evidence type="ECO:0000313" key="2">
    <source>
        <dbReference type="EMBL" id="KKL95042.1"/>
    </source>
</evidence>
<feature type="compositionally biased region" description="Polar residues" evidence="1">
    <location>
        <begin position="22"/>
        <end position="38"/>
    </location>
</feature>
<protein>
    <submittedName>
        <fullName evidence="2">Uncharacterized protein</fullName>
    </submittedName>
</protein>
<proteinExistence type="predicted"/>
<name>A0A0F9J792_9ZZZZ</name>